<dbReference type="Proteomes" id="UP000319908">
    <property type="component" value="Unassembled WGS sequence"/>
</dbReference>
<gene>
    <name evidence="2" type="ORF">Poly21_20110</name>
</gene>
<dbReference type="EMBL" id="SJPU01000001">
    <property type="protein sequence ID" value="TWU19833.1"/>
    <property type="molecule type" value="Genomic_DNA"/>
</dbReference>
<dbReference type="AlphaFoldDB" id="A0A5C6C5I0"/>
<dbReference type="PANTHER" id="PTHR33303">
    <property type="entry name" value="CYTOPLASMIC PROTEIN-RELATED"/>
    <property type="match status" value="1"/>
</dbReference>
<dbReference type="OrthoDB" id="9804695at2"/>
<dbReference type="RefSeq" id="WP_146406560.1">
    <property type="nucleotide sequence ID" value="NZ_SJPU01000001.1"/>
</dbReference>
<evidence type="ECO:0000313" key="2">
    <source>
        <dbReference type="EMBL" id="TWU19833.1"/>
    </source>
</evidence>
<comment type="caution">
    <text evidence="2">The sequence shown here is derived from an EMBL/GenBank/DDBJ whole genome shotgun (WGS) entry which is preliminary data.</text>
</comment>
<reference evidence="2 3" key="1">
    <citation type="journal article" date="2020" name="Antonie Van Leeuwenhoek">
        <title>Rhodopirellula heiligendammensis sp. nov., Rhodopirellula pilleata sp. nov., and Rhodopirellula solitaria sp. nov. isolated from natural or artificial marine surfaces in Northern Germany and California, USA, and emended description of the genus Rhodopirellula.</title>
        <authorList>
            <person name="Kallscheuer N."/>
            <person name="Wiegand S."/>
            <person name="Jogler M."/>
            <person name="Boedeker C."/>
            <person name="Peeters S.H."/>
            <person name="Rast P."/>
            <person name="Heuer A."/>
            <person name="Jetten M.S.M."/>
            <person name="Rohde M."/>
            <person name="Jogler C."/>
        </authorList>
    </citation>
    <scope>NUCLEOTIDE SEQUENCE [LARGE SCALE GENOMIC DNA]</scope>
    <source>
        <strain evidence="2 3">Poly21</strain>
    </source>
</reference>
<dbReference type="Pfam" id="PF13380">
    <property type="entry name" value="CoA_binding_2"/>
    <property type="match status" value="1"/>
</dbReference>
<organism evidence="2 3">
    <name type="scientific">Allorhodopirellula heiligendammensis</name>
    <dbReference type="NCBI Taxonomy" id="2714739"/>
    <lineage>
        <taxon>Bacteria</taxon>
        <taxon>Pseudomonadati</taxon>
        <taxon>Planctomycetota</taxon>
        <taxon>Planctomycetia</taxon>
        <taxon>Pirellulales</taxon>
        <taxon>Pirellulaceae</taxon>
        <taxon>Allorhodopirellula</taxon>
    </lineage>
</organism>
<sequence length="130" mass="13932">MNSIEDFLAAKTYAVAGASNRPHKYGNKVFRALLAAGRETYPLNPAQDEIEGHRAYPTITDLPILPEALSIITPPEVTRSVVADAIAAGVKHIWMQPGAEDEHASEAAREAGLNVIDDGSCILVLLARQS</sequence>
<name>A0A5C6C5I0_9BACT</name>
<dbReference type="InterPro" id="IPR003781">
    <property type="entry name" value="CoA-bd"/>
</dbReference>
<dbReference type="InterPro" id="IPR036291">
    <property type="entry name" value="NAD(P)-bd_dom_sf"/>
</dbReference>
<feature type="domain" description="CoA-binding" evidence="1">
    <location>
        <begin position="7"/>
        <end position="99"/>
    </location>
</feature>
<dbReference type="SMART" id="SM00881">
    <property type="entry name" value="CoA_binding"/>
    <property type="match status" value="1"/>
</dbReference>
<dbReference type="SUPFAM" id="SSF51735">
    <property type="entry name" value="NAD(P)-binding Rossmann-fold domains"/>
    <property type="match status" value="1"/>
</dbReference>
<evidence type="ECO:0000259" key="1">
    <source>
        <dbReference type="SMART" id="SM00881"/>
    </source>
</evidence>
<accession>A0A5C6C5I0</accession>
<dbReference type="Gene3D" id="3.40.50.720">
    <property type="entry name" value="NAD(P)-binding Rossmann-like Domain"/>
    <property type="match status" value="1"/>
</dbReference>
<evidence type="ECO:0000313" key="3">
    <source>
        <dbReference type="Proteomes" id="UP000319908"/>
    </source>
</evidence>
<keyword evidence="3" id="KW-1185">Reference proteome</keyword>
<proteinExistence type="predicted"/>
<dbReference type="PANTHER" id="PTHR33303:SF2">
    <property type="entry name" value="COA-BINDING DOMAIN-CONTAINING PROTEIN"/>
    <property type="match status" value="1"/>
</dbReference>
<protein>
    <recommendedName>
        <fullName evidence="1">CoA-binding domain-containing protein</fullName>
    </recommendedName>
</protein>